<proteinExistence type="predicted"/>
<evidence type="ECO:0000313" key="3">
    <source>
        <dbReference type="Proteomes" id="UP000236654"/>
    </source>
</evidence>
<feature type="transmembrane region" description="Helical" evidence="1">
    <location>
        <begin position="236"/>
        <end position="258"/>
    </location>
</feature>
<dbReference type="EMBL" id="PJNI01000011">
    <property type="protein sequence ID" value="PKR80322.1"/>
    <property type="molecule type" value="Genomic_DNA"/>
</dbReference>
<dbReference type="Proteomes" id="UP000236654">
    <property type="component" value="Unassembled WGS sequence"/>
</dbReference>
<dbReference type="AlphaFoldDB" id="A0A2I0R153"/>
<gene>
    <name evidence="2" type="ORF">CW751_10750</name>
</gene>
<feature type="transmembrane region" description="Helical" evidence="1">
    <location>
        <begin position="306"/>
        <end position="332"/>
    </location>
</feature>
<protein>
    <submittedName>
        <fullName evidence="2">Paraquat-inducible protein A</fullName>
    </submittedName>
</protein>
<evidence type="ECO:0000256" key="1">
    <source>
        <dbReference type="SAM" id="Phobius"/>
    </source>
</evidence>
<dbReference type="RefSeq" id="WP_101335034.1">
    <property type="nucleotide sequence ID" value="NZ_PJNI01000011.1"/>
</dbReference>
<name>A0A2I0R153_9FLAO</name>
<keyword evidence="1" id="KW-1133">Transmembrane helix</keyword>
<keyword evidence="1" id="KW-0812">Transmembrane</keyword>
<organism evidence="2 3">
    <name type="scientific">Brumimicrobium salinarum</name>
    <dbReference type="NCBI Taxonomy" id="2058658"/>
    <lineage>
        <taxon>Bacteria</taxon>
        <taxon>Pseudomonadati</taxon>
        <taxon>Bacteroidota</taxon>
        <taxon>Flavobacteriia</taxon>
        <taxon>Flavobacteriales</taxon>
        <taxon>Crocinitomicaceae</taxon>
        <taxon>Brumimicrobium</taxon>
    </lineage>
</organism>
<dbReference type="OrthoDB" id="9800207at2"/>
<feature type="transmembrane region" description="Helical" evidence="1">
    <location>
        <begin position="353"/>
        <end position="374"/>
    </location>
</feature>
<reference evidence="2 3" key="1">
    <citation type="submission" date="2017-12" db="EMBL/GenBank/DDBJ databases">
        <title>The draft genome sequence of Brumimicrobium saltpan LHR20.</title>
        <authorList>
            <person name="Do Z.-J."/>
            <person name="Luo H.-R."/>
        </authorList>
    </citation>
    <scope>NUCLEOTIDE SEQUENCE [LARGE SCALE GENOMIC DNA]</scope>
    <source>
        <strain evidence="2 3">LHR20</strain>
    </source>
</reference>
<feature type="transmembrane region" description="Helical" evidence="1">
    <location>
        <begin position="402"/>
        <end position="419"/>
    </location>
</feature>
<evidence type="ECO:0000313" key="2">
    <source>
        <dbReference type="EMBL" id="PKR80322.1"/>
    </source>
</evidence>
<keyword evidence="3" id="KW-1185">Reference proteome</keyword>
<dbReference type="Pfam" id="PF04403">
    <property type="entry name" value="PqiA"/>
    <property type="match status" value="1"/>
</dbReference>
<feature type="transmembrane region" description="Helical" evidence="1">
    <location>
        <begin position="207"/>
        <end position="227"/>
    </location>
</feature>
<comment type="caution">
    <text evidence="2">The sequence shown here is derived from an EMBL/GenBank/DDBJ whole genome shotgun (WGS) entry which is preliminary data.</text>
</comment>
<accession>A0A2I0R153</accession>
<sequence length="427" mass="48882">MKKDLKSKIILLLMTVPLLVSAIILSINVYNDGQKRAQIKADYSELNYIDNGVLSVTAWKETFENIFVNQIETFELNKKQDSLLHLQLTDLIKGLVDKADSTIQVEDDGLKNTLRKWIVDAFVNPEEIKASAPQFSRAIIDEVLKDKNKDRLKTLAKSKLNEFTEQTYDNQDSSKIKSIYAKYNFELHENVNPKLLAKAKKIEIKNYLETFIIVGIVILFLLAWFYVIKHDYLQKIMFLFSVCLAITVLFVGLTSAMIEIDARINSFNFVLLGEQVHFDDQVIFYQSKSILELVKILFVTGKLDSILVGVLVLSFSVLLPLTKLICTEIYLFGKQKWRSNKILKWLIFKSGKWSMADVMVVAIFMGYVGFNGILDDQIEYLNISSETMNSIATNNTSLQPGYILFITYVVYALILSVILKKIIKNRS</sequence>
<dbReference type="InterPro" id="IPR007498">
    <property type="entry name" value="PqiA-like"/>
</dbReference>
<feature type="transmembrane region" description="Helical" evidence="1">
    <location>
        <begin position="9"/>
        <end position="30"/>
    </location>
</feature>
<keyword evidence="1" id="KW-0472">Membrane</keyword>